<protein>
    <submittedName>
        <fullName evidence="1">Uncharacterized protein</fullName>
    </submittedName>
</protein>
<comment type="caution">
    <text evidence="1">The sequence shown here is derived from an EMBL/GenBank/DDBJ whole genome shotgun (WGS) entry which is preliminary data.</text>
</comment>
<dbReference type="OrthoDB" id="2011986at2759"/>
<dbReference type="GO" id="GO:0005634">
    <property type="term" value="C:nucleus"/>
    <property type="evidence" value="ECO:0007669"/>
    <property type="project" value="TreeGrafter"/>
</dbReference>
<dbReference type="Proteomes" id="UP000193642">
    <property type="component" value="Unassembled WGS sequence"/>
</dbReference>
<evidence type="ECO:0000313" key="1">
    <source>
        <dbReference type="EMBL" id="ORY30945.1"/>
    </source>
</evidence>
<dbReference type="Pfam" id="PF10303">
    <property type="entry name" value="DUF2408"/>
    <property type="match status" value="1"/>
</dbReference>
<dbReference type="InterPro" id="IPR018810">
    <property type="entry name" value="UPF0662"/>
</dbReference>
<name>A0A1Y2BA35_9FUNG</name>
<accession>A0A1Y2BA35</accession>
<organism evidence="1 2">
    <name type="scientific">Rhizoclosmatium globosum</name>
    <dbReference type="NCBI Taxonomy" id="329046"/>
    <lineage>
        <taxon>Eukaryota</taxon>
        <taxon>Fungi</taxon>
        <taxon>Fungi incertae sedis</taxon>
        <taxon>Chytridiomycota</taxon>
        <taxon>Chytridiomycota incertae sedis</taxon>
        <taxon>Chytridiomycetes</taxon>
        <taxon>Chytridiales</taxon>
        <taxon>Chytriomycetaceae</taxon>
        <taxon>Rhizoclosmatium</taxon>
    </lineage>
</organism>
<dbReference type="GO" id="GO:0005737">
    <property type="term" value="C:cytoplasm"/>
    <property type="evidence" value="ECO:0007669"/>
    <property type="project" value="TreeGrafter"/>
</dbReference>
<dbReference type="AlphaFoldDB" id="A0A1Y2BA35"/>
<sequence>MTPRKYHQIMQGDSATAPAAEQTVHIKQLKSSVTASTFTPQTIHGDLTSLAQELTQFKRHGTPQFDDIKAFAERIWRANLAYETALAKLEREKRMLTKQMDTIWGSFDTLIKPLWRVDDAIVPLYDSLAAIRLHLEQLHLEMTESTSKQESDRVSSDLTEVQKKLHGLEEAWVVDGKFVPPGWVVGGKVPGGQAIVANLLAKCYRSVRTVQELDVDPVVDKTLVPTQLRLESVVKALKQYKTALFNNEPVEPLELTSLQLHVDAIANLQKDGHFVDTDQETSEILKGQATLQELLEEAYDLVHQCLVETEAKEDIANRETKVGDLVSRVAGVLDSLSLQSTEGVLGSAPALHSFQETLNEGYGFVKQSAVESVEGAATLASLLRSGLASLGKSFAMLEPMDETLVPVRDRLVALKKHMISLRNDRDGKIAGNIRSGVEEWEDFGGYHEVRKELEELEALDLGRDEMGRFLNKEGGAPLEGQKELKTLLEECFVLAYELL</sequence>
<dbReference type="PANTHER" id="PTHR28086">
    <property type="entry name" value="UPF0662 PROTEIN YPL260W"/>
    <property type="match status" value="1"/>
</dbReference>
<reference evidence="1 2" key="1">
    <citation type="submission" date="2016-07" db="EMBL/GenBank/DDBJ databases">
        <title>Pervasive Adenine N6-methylation of Active Genes in Fungi.</title>
        <authorList>
            <consortium name="DOE Joint Genome Institute"/>
            <person name="Mondo S.J."/>
            <person name="Dannebaum R.O."/>
            <person name="Kuo R.C."/>
            <person name="Labutti K."/>
            <person name="Haridas S."/>
            <person name="Kuo A."/>
            <person name="Salamov A."/>
            <person name="Ahrendt S.R."/>
            <person name="Lipzen A."/>
            <person name="Sullivan W."/>
            <person name="Andreopoulos W.B."/>
            <person name="Clum A."/>
            <person name="Lindquist E."/>
            <person name="Daum C."/>
            <person name="Ramamoorthy G.K."/>
            <person name="Gryganskyi A."/>
            <person name="Culley D."/>
            <person name="Magnuson J.K."/>
            <person name="James T.Y."/>
            <person name="O'Malley M.A."/>
            <person name="Stajich J.E."/>
            <person name="Spatafora J.W."/>
            <person name="Visel A."/>
            <person name="Grigoriev I.V."/>
        </authorList>
    </citation>
    <scope>NUCLEOTIDE SEQUENCE [LARGE SCALE GENOMIC DNA]</scope>
    <source>
        <strain evidence="1 2">JEL800</strain>
    </source>
</reference>
<dbReference type="PANTHER" id="PTHR28086:SF1">
    <property type="entry name" value="CU(2+) SUPPRESSING AND BLEOMYCIN SENSITIVE PROTEIN 1"/>
    <property type="match status" value="1"/>
</dbReference>
<gene>
    <name evidence="1" type="ORF">BCR33DRAFT_724166</name>
</gene>
<evidence type="ECO:0000313" key="2">
    <source>
        <dbReference type="Proteomes" id="UP000193642"/>
    </source>
</evidence>
<dbReference type="EMBL" id="MCGO01000080">
    <property type="protein sequence ID" value="ORY30945.1"/>
    <property type="molecule type" value="Genomic_DNA"/>
</dbReference>
<proteinExistence type="predicted"/>
<keyword evidence="2" id="KW-1185">Reference proteome</keyword>